<sequence length="51" mass="5773">MKNCVVWLYHLNGMSYPESILFGPNIKQLIPFKTPGTDSFLRIETSPSSLT</sequence>
<dbReference type="AlphaFoldDB" id="A0A165XP08"/>
<dbReference type="EMBL" id="CP093346">
    <property type="protein sequence ID" value="WOG97323.1"/>
    <property type="molecule type" value="Genomic_DNA"/>
</dbReference>
<accession>A0A165XP08</accession>
<keyword evidence="2" id="KW-1185">Reference proteome</keyword>
<protein>
    <submittedName>
        <fullName evidence="1">Uncharacterized protein</fullName>
    </submittedName>
</protein>
<evidence type="ECO:0000313" key="1">
    <source>
        <dbReference type="EMBL" id="WOG97323.1"/>
    </source>
</evidence>
<dbReference type="Proteomes" id="UP000077755">
    <property type="component" value="Chromosome 4"/>
</dbReference>
<name>A0A165XP08_DAUCS</name>
<reference evidence="1" key="2">
    <citation type="submission" date="2022-03" db="EMBL/GenBank/DDBJ databases">
        <title>Draft title - Genomic analysis of global carrot germplasm unveils the trajectory of domestication and the origin of high carotenoid orange carrot.</title>
        <authorList>
            <person name="Iorizzo M."/>
            <person name="Ellison S."/>
            <person name="Senalik D."/>
            <person name="Macko-Podgorni A."/>
            <person name="Grzebelus D."/>
            <person name="Bostan H."/>
            <person name="Rolling W."/>
            <person name="Curaba J."/>
            <person name="Simon P."/>
        </authorList>
    </citation>
    <scope>NUCLEOTIDE SEQUENCE</scope>
    <source>
        <tissue evidence="1">Leaf</tissue>
    </source>
</reference>
<gene>
    <name evidence="1" type="ORF">DCAR_0416663</name>
</gene>
<evidence type="ECO:0000313" key="2">
    <source>
        <dbReference type="Proteomes" id="UP000077755"/>
    </source>
</evidence>
<organism evidence="1 2">
    <name type="scientific">Daucus carota subsp. sativus</name>
    <name type="common">Carrot</name>
    <dbReference type="NCBI Taxonomy" id="79200"/>
    <lineage>
        <taxon>Eukaryota</taxon>
        <taxon>Viridiplantae</taxon>
        <taxon>Streptophyta</taxon>
        <taxon>Embryophyta</taxon>
        <taxon>Tracheophyta</taxon>
        <taxon>Spermatophyta</taxon>
        <taxon>Magnoliopsida</taxon>
        <taxon>eudicotyledons</taxon>
        <taxon>Gunneridae</taxon>
        <taxon>Pentapetalae</taxon>
        <taxon>asterids</taxon>
        <taxon>campanulids</taxon>
        <taxon>Apiales</taxon>
        <taxon>Apiaceae</taxon>
        <taxon>Apioideae</taxon>
        <taxon>Scandiceae</taxon>
        <taxon>Daucinae</taxon>
        <taxon>Daucus</taxon>
        <taxon>Daucus sect. Daucus</taxon>
    </lineage>
</organism>
<proteinExistence type="predicted"/>
<dbReference type="Gramene" id="KZM98363">
    <property type="protein sequence ID" value="KZM98363"/>
    <property type="gene ID" value="DCAR_014275"/>
</dbReference>
<reference evidence="1" key="1">
    <citation type="journal article" date="2016" name="Nat. Genet.">
        <title>A high-quality carrot genome assembly provides new insights into carotenoid accumulation and asterid genome evolution.</title>
        <authorList>
            <person name="Iorizzo M."/>
            <person name="Ellison S."/>
            <person name="Senalik D."/>
            <person name="Zeng P."/>
            <person name="Satapoomin P."/>
            <person name="Huang J."/>
            <person name="Bowman M."/>
            <person name="Iovene M."/>
            <person name="Sanseverino W."/>
            <person name="Cavagnaro P."/>
            <person name="Yildiz M."/>
            <person name="Macko-Podgorni A."/>
            <person name="Moranska E."/>
            <person name="Grzebelus E."/>
            <person name="Grzebelus D."/>
            <person name="Ashrafi H."/>
            <person name="Zheng Z."/>
            <person name="Cheng S."/>
            <person name="Spooner D."/>
            <person name="Van Deynze A."/>
            <person name="Simon P."/>
        </authorList>
    </citation>
    <scope>NUCLEOTIDE SEQUENCE</scope>
    <source>
        <tissue evidence="1">Leaf</tissue>
    </source>
</reference>